<evidence type="ECO:0000313" key="2">
    <source>
        <dbReference type="EMBL" id="GMH90837.1"/>
    </source>
</evidence>
<organism evidence="2 3">
    <name type="scientific">Triparma verrucosa</name>
    <dbReference type="NCBI Taxonomy" id="1606542"/>
    <lineage>
        <taxon>Eukaryota</taxon>
        <taxon>Sar</taxon>
        <taxon>Stramenopiles</taxon>
        <taxon>Ochrophyta</taxon>
        <taxon>Bolidophyceae</taxon>
        <taxon>Parmales</taxon>
        <taxon>Triparmaceae</taxon>
        <taxon>Triparma</taxon>
    </lineage>
</organism>
<sequence>MKSTLALSAILVPSALGQIVGYYSWNWSTGSKGPSGSTIGVAFTGLINTADAIAGYTPGASWCCPELDVEQPMLSLGGGNAAGQFTVDALSAIQKDLDLVTAANYTGIVFDVEEAIGRSEALISAFQTTFAAAKAKKLSVVITTSHSAPYATDTPSVAVDLVKSWCSDPNVDVISPQLYSSGMEATPETDETASCVDSGCTWDLYKDCLASFVPSIVDETHVAPMNNYFQSEQGISTDGYLVWAQMV</sequence>
<feature type="signal peptide" evidence="1">
    <location>
        <begin position="1"/>
        <end position="17"/>
    </location>
</feature>
<accession>A0A9W7BI16</accession>
<name>A0A9W7BI16_9STRA</name>
<gene>
    <name evidence="2" type="ORF">TrVE_jg1303</name>
</gene>
<evidence type="ECO:0000256" key="1">
    <source>
        <dbReference type="SAM" id="SignalP"/>
    </source>
</evidence>
<feature type="chain" id="PRO_5040742516" evidence="1">
    <location>
        <begin position="18"/>
        <end position="247"/>
    </location>
</feature>
<evidence type="ECO:0000313" key="3">
    <source>
        <dbReference type="Proteomes" id="UP001165160"/>
    </source>
</evidence>
<reference evidence="3" key="1">
    <citation type="journal article" date="2023" name="Commun. Biol.">
        <title>Genome analysis of Parmales, the sister group of diatoms, reveals the evolutionary specialization of diatoms from phago-mixotrophs to photoautotrophs.</title>
        <authorList>
            <person name="Ban H."/>
            <person name="Sato S."/>
            <person name="Yoshikawa S."/>
            <person name="Yamada K."/>
            <person name="Nakamura Y."/>
            <person name="Ichinomiya M."/>
            <person name="Sato N."/>
            <person name="Blanc-Mathieu R."/>
            <person name="Endo H."/>
            <person name="Kuwata A."/>
            <person name="Ogata H."/>
        </authorList>
    </citation>
    <scope>NUCLEOTIDE SEQUENCE [LARGE SCALE GENOMIC DNA]</scope>
    <source>
        <strain evidence="3">NIES 3699</strain>
    </source>
</reference>
<dbReference type="EMBL" id="BRXX01000109">
    <property type="protein sequence ID" value="GMH90837.1"/>
    <property type="molecule type" value="Genomic_DNA"/>
</dbReference>
<comment type="caution">
    <text evidence="2">The sequence shown here is derived from an EMBL/GenBank/DDBJ whole genome shotgun (WGS) entry which is preliminary data.</text>
</comment>
<dbReference type="AlphaFoldDB" id="A0A9W7BI16"/>
<dbReference type="InterPro" id="IPR017853">
    <property type="entry name" value="GH"/>
</dbReference>
<dbReference type="Proteomes" id="UP001165160">
    <property type="component" value="Unassembled WGS sequence"/>
</dbReference>
<proteinExistence type="predicted"/>
<keyword evidence="3" id="KW-1185">Reference proteome</keyword>
<dbReference type="SUPFAM" id="SSF51445">
    <property type="entry name" value="(Trans)glycosidases"/>
    <property type="match status" value="1"/>
</dbReference>
<protein>
    <submittedName>
        <fullName evidence="2">Uncharacterized protein</fullName>
    </submittedName>
</protein>
<keyword evidence="1" id="KW-0732">Signal</keyword>